<evidence type="ECO:0000313" key="1">
    <source>
        <dbReference type="EMBL" id="TJZ98261.1"/>
    </source>
</evidence>
<protein>
    <submittedName>
        <fullName evidence="1">ParA family protein</fullName>
    </submittedName>
</protein>
<sequence length="215" mass="23879">MIIAHISPRTGGKTTSAGWQAHALHERGYPVIAYEADYSRQLTEWDTQAGGFPFPLQQQASPLFYKNVPPTMNPGQIGVVDCGHAEDHRTIVQSVLRVADLAILNTAPTTADIDRIERLPVRDLIDGIAVLRRDGAPPPTWVLLNRTVASAKATKQYREYLEDDLGWNVFTTTIPHRQMYAQSMLEPVTAKGSAYDALVTEMIERGLLPKTEDSR</sequence>
<reference evidence="1 2" key="1">
    <citation type="submission" date="2019-04" db="EMBL/GenBank/DDBJ databases">
        <title>Streptomyces oryziradicis sp. nov., a novel actinomycete isolated from rhizosphere soil of rice (Oryza sativa L.).</title>
        <authorList>
            <person name="Li C."/>
        </authorList>
    </citation>
    <scope>NUCLEOTIDE SEQUENCE [LARGE SCALE GENOMIC DNA]</scope>
    <source>
        <strain evidence="1 2">NEAU-C40</strain>
    </source>
</reference>
<evidence type="ECO:0000313" key="2">
    <source>
        <dbReference type="Proteomes" id="UP000305778"/>
    </source>
</evidence>
<dbReference type="OrthoDB" id="4532289at2"/>
<dbReference type="Proteomes" id="UP000305778">
    <property type="component" value="Unassembled WGS sequence"/>
</dbReference>
<accession>A0A4U0RQK0</accession>
<organism evidence="1 2">
    <name type="scientific">Actinacidiphila oryziradicis</name>
    <dbReference type="NCBI Taxonomy" id="2571141"/>
    <lineage>
        <taxon>Bacteria</taxon>
        <taxon>Bacillati</taxon>
        <taxon>Actinomycetota</taxon>
        <taxon>Actinomycetes</taxon>
        <taxon>Kitasatosporales</taxon>
        <taxon>Streptomycetaceae</taxon>
        <taxon>Actinacidiphila</taxon>
    </lineage>
</organism>
<dbReference type="InterPro" id="IPR027417">
    <property type="entry name" value="P-loop_NTPase"/>
</dbReference>
<name>A0A4U0RQK0_9ACTN</name>
<dbReference type="Gene3D" id="3.40.50.300">
    <property type="entry name" value="P-loop containing nucleotide triphosphate hydrolases"/>
    <property type="match status" value="1"/>
</dbReference>
<keyword evidence="2" id="KW-1185">Reference proteome</keyword>
<comment type="caution">
    <text evidence="1">The sequence shown here is derived from an EMBL/GenBank/DDBJ whole genome shotgun (WGS) entry which is preliminary data.</text>
</comment>
<dbReference type="SUPFAM" id="SSF52540">
    <property type="entry name" value="P-loop containing nucleoside triphosphate hydrolases"/>
    <property type="match status" value="1"/>
</dbReference>
<proteinExistence type="predicted"/>
<dbReference type="EMBL" id="SUMC01000132">
    <property type="protein sequence ID" value="TJZ98261.1"/>
    <property type="molecule type" value="Genomic_DNA"/>
</dbReference>
<dbReference type="RefSeq" id="WP_136730411.1">
    <property type="nucleotide sequence ID" value="NZ_SUMC01000132.1"/>
</dbReference>
<dbReference type="AlphaFoldDB" id="A0A4U0RQK0"/>
<gene>
    <name evidence="1" type="ORF">FCI23_48575</name>
</gene>